<comment type="caution">
    <text evidence="2">The sequence shown here is derived from an EMBL/GenBank/DDBJ whole genome shotgun (WGS) entry which is preliminary data.</text>
</comment>
<feature type="signal peptide" evidence="1">
    <location>
        <begin position="1"/>
        <end position="24"/>
    </location>
</feature>
<sequence length="130" mass="13924">MTLKFLITGAALAAAAIASAPAAAYDLKTSGRTLASPQLTVDVLRKISDYAKVSGGCHFLFSAHMQVMPRNYLPTQPTKPAVARGGHFEQWTVNACGAKQRFQIALWPSPRGGSDYAITPLTGRMPLHAR</sequence>
<organism evidence="2 3">
    <name type="scientific">Sphingomonas hylomeconis</name>
    <dbReference type="NCBI Taxonomy" id="1395958"/>
    <lineage>
        <taxon>Bacteria</taxon>
        <taxon>Pseudomonadati</taxon>
        <taxon>Pseudomonadota</taxon>
        <taxon>Alphaproteobacteria</taxon>
        <taxon>Sphingomonadales</taxon>
        <taxon>Sphingomonadaceae</taxon>
        <taxon>Sphingomonas</taxon>
    </lineage>
</organism>
<evidence type="ECO:0000313" key="3">
    <source>
        <dbReference type="Proteomes" id="UP001595713"/>
    </source>
</evidence>
<reference evidence="3" key="1">
    <citation type="journal article" date="2019" name="Int. J. Syst. Evol. Microbiol.">
        <title>The Global Catalogue of Microorganisms (GCM) 10K type strain sequencing project: providing services to taxonomists for standard genome sequencing and annotation.</title>
        <authorList>
            <consortium name="The Broad Institute Genomics Platform"/>
            <consortium name="The Broad Institute Genome Sequencing Center for Infectious Disease"/>
            <person name="Wu L."/>
            <person name="Ma J."/>
        </authorList>
    </citation>
    <scope>NUCLEOTIDE SEQUENCE [LARGE SCALE GENOMIC DNA]</scope>
    <source>
        <strain evidence="3">KCTC 42739</strain>
    </source>
</reference>
<feature type="chain" id="PRO_5046516458" evidence="1">
    <location>
        <begin position="25"/>
        <end position="130"/>
    </location>
</feature>
<evidence type="ECO:0000256" key="1">
    <source>
        <dbReference type="SAM" id="SignalP"/>
    </source>
</evidence>
<name>A0ABV7SVB0_9SPHN</name>
<proteinExistence type="predicted"/>
<dbReference type="EMBL" id="JBHRXP010000004">
    <property type="protein sequence ID" value="MFC3580423.1"/>
    <property type="molecule type" value="Genomic_DNA"/>
</dbReference>
<evidence type="ECO:0000313" key="2">
    <source>
        <dbReference type="EMBL" id="MFC3580423.1"/>
    </source>
</evidence>
<accession>A0ABV7SVB0</accession>
<keyword evidence="1" id="KW-0732">Signal</keyword>
<dbReference type="Proteomes" id="UP001595713">
    <property type="component" value="Unassembled WGS sequence"/>
</dbReference>
<gene>
    <name evidence="2" type="ORF">ACFONA_09640</name>
</gene>
<keyword evidence="3" id="KW-1185">Reference proteome</keyword>
<dbReference type="RefSeq" id="WP_261295003.1">
    <property type="nucleotide sequence ID" value="NZ_JANQBK010000012.1"/>
</dbReference>
<protein>
    <submittedName>
        <fullName evidence="2">Uncharacterized protein</fullName>
    </submittedName>
</protein>